<feature type="domain" description="Ribosome maturation factor RimP N-terminal" evidence="4">
    <location>
        <begin position="12"/>
        <end position="82"/>
    </location>
</feature>
<dbReference type="AlphaFoldDB" id="A0A1Y6B748"/>
<dbReference type="Gene3D" id="2.30.30.180">
    <property type="entry name" value="Ribosome maturation factor RimP, C-terminal domain"/>
    <property type="match status" value="1"/>
</dbReference>
<dbReference type="GO" id="GO:0006412">
    <property type="term" value="P:translation"/>
    <property type="evidence" value="ECO:0007669"/>
    <property type="project" value="TreeGrafter"/>
</dbReference>
<comment type="function">
    <text evidence="3">Required for maturation of 30S ribosomal subunits.</text>
</comment>
<proteinExistence type="inferred from homology"/>
<reference evidence="7" key="1">
    <citation type="submission" date="2017-04" db="EMBL/GenBank/DDBJ databases">
        <authorList>
            <person name="Varghese N."/>
            <person name="Submissions S."/>
        </authorList>
    </citation>
    <scope>NUCLEOTIDE SEQUENCE [LARGE SCALE GENOMIC DNA]</scope>
    <source>
        <strain evidence="7">RKEM611</strain>
    </source>
</reference>
<gene>
    <name evidence="3" type="primary">rimP</name>
    <name evidence="6" type="ORF">SAMN06296036_101183</name>
</gene>
<dbReference type="InterPro" id="IPR035956">
    <property type="entry name" value="RimP_N_sf"/>
</dbReference>
<dbReference type="RefSeq" id="WP_132314687.1">
    <property type="nucleotide sequence ID" value="NZ_FWZT01000001.1"/>
</dbReference>
<dbReference type="InterPro" id="IPR028989">
    <property type="entry name" value="RimP_N"/>
</dbReference>
<dbReference type="SUPFAM" id="SSF74942">
    <property type="entry name" value="YhbC-like, C-terminal domain"/>
    <property type="match status" value="1"/>
</dbReference>
<dbReference type="PANTHER" id="PTHR33867">
    <property type="entry name" value="RIBOSOME MATURATION FACTOR RIMP"/>
    <property type="match status" value="1"/>
</dbReference>
<evidence type="ECO:0000313" key="7">
    <source>
        <dbReference type="Proteomes" id="UP000192907"/>
    </source>
</evidence>
<dbReference type="PANTHER" id="PTHR33867:SF1">
    <property type="entry name" value="RIBOSOME MATURATION FACTOR RIMP"/>
    <property type="match status" value="1"/>
</dbReference>
<dbReference type="Gene3D" id="3.30.300.70">
    <property type="entry name" value="RimP-like superfamily, N-terminal"/>
    <property type="match status" value="1"/>
</dbReference>
<evidence type="ECO:0000256" key="1">
    <source>
        <dbReference type="ARBA" id="ARBA00022490"/>
    </source>
</evidence>
<dbReference type="EMBL" id="FWZT01000001">
    <property type="protein sequence ID" value="SME88706.1"/>
    <property type="molecule type" value="Genomic_DNA"/>
</dbReference>
<dbReference type="GO" id="GO:0005829">
    <property type="term" value="C:cytosol"/>
    <property type="evidence" value="ECO:0007669"/>
    <property type="project" value="TreeGrafter"/>
</dbReference>
<feature type="domain" description="Ribosome maturation factor RimP C-terminal" evidence="5">
    <location>
        <begin position="85"/>
        <end position="151"/>
    </location>
</feature>
<evidence type="ECO:0000256" key="3">
    <source>
        <dbReference type="HAMAP-Rule" id="MF_01077"/>
    </source>
</evidence>
<dbReference type="Pfam" id="PF17384">
    <property type="entry name" value="DUF150_C"/>
    <property type="match status" value="1"/>
</dbReference>
<comment type="similarity">
    <text evidence="3">Belongs to the RimP family.</text>
</comment>
<organism evidence="6 7">
    <name type="scientific">Pseudobacteriovorax antillogorgiicola</name>
    <dbReference type="NCBI Taxonomy" id="1513793"/>
    <lineage>
        <taxon>Bacteria</taxon>
        <taxon>Pseudomonadati</taxon>
        <taxon>Bdellovibrionota</taxon>
        <taxon>Oligoflexia</taxon>
        <taxon>Oligoflexales</taxon>
        <taxon>Pseudobacteriovoracaceae</taxon>
        <taxon>Pseudobacteriovorax</taxon>
    </lineage>
</organism>
<evidence type="ECO:0000259" key="5">
    <source>
        <dbReference type="Pfam" id="PF17384"/>
    </source>
</evidence>
<keyword evidence="2 3" id="KW-0690">Ribosome biogenesis</keyword>
<protein>
    <recommendedName>
        <fullName evidence="3">Ribosome maturation factor RimP</fullName>
    </recommendedName>
</protein>
<dbReference type="CDD" id="cd01734">
    <property type="entry name" value="YlxS_C"/>
    <property type="match status" value="1"/>
</dbReference>
<dbReference type="HAMAP" id="MF_01077">
    <property type="entry name" value="RimP"/>
    <property type="match status" value="1"/>
</dbReference>
<dbReference type="STRING" id="1513793.SAMN06296036_101183"/>
<evidence type="ECO:0000256" key="2">
    <source>
        <dbReference type="ARBA" id="ARBA00022517"/>
    </source>
</evidence>
<keyword evidence="7" id="KW-1185">Reference proteome</keyword>
<name>A0A1Y6B748_9BACT</name>
<dbReference type="GO" id="GO:0000028">
    <property type="term" value="P:ribosomal small subunit assembly"/>
    <property type="evidence" value="ECO:0007669"/>
    <property type="project" value="TreeGrafter"/>
</dbReference>
<dbReference type="OrthoDB" id="9805006at2"/>
<dbReference type="Pfam" id="PF02576">
    <property type="entry name" value="RimP_N"/>
    <property type="match status" value="1"/>
</dbReference>
<comment type="subcellular location">
    <subcellularLocation>
        <location evidence="3">Cytoplasm</location>
    </subcellularLocation>
</comment>
<sequence length="152" mass="17085">MDRQKRNQIVSLVDQAIKPLGYECLEVEWDQVERALRIFIDGPNGIDMDDCLAANGILKDLDDLDDMVSGAYRLEVSSPGIERPLRTVDHFKEAVGQLINITLLEQVDGRKRGKGILEKVADSGSLTLNIDSNEWSCPIELLNRANLVYDWS</sequence>
<dbReference type="InterPro" id="IPR036847">
    <property type="entry name" value="RimP_C_sf"/>
</dbReference>
<dbReference type="SUPFAM" id="SSF75420">
    <property type="entry name" value="YhbC-like, N-terminal domain"/>
    <property type="match status" value="1"/>
</dbReference>
<evidence type="ECO:0000259" key="4">
    <source>
        <dbReference type="Pfam" id="PF02576"/>
    </source>
</evidence>
<keyword evidence="1 3" id="KW-0963">Cytoplasm</keyword>
<accession>A0A1Y6B748</accession>
<dbReference type="Proteomes" id="UP000192907">
    <property type="component" value="Unassembled WGS sequence"/>
</dbReference>
<dbReference type="InterPro" id="IPR003728">
    <property type="entry name" value="Ribosome_maturation_RimP"/>
</dbReference>
<evidence type="ECO:0000313" key="6">
    <source>
        <dbReference type="EMBL" id="SME88706.1"/>
    </source>
</evidence>
<dbReference type="InterPro" id="IPR028998">
    <property type="entry name" value="RimP_C"/>
</dbReference>